<evidence type="ECO:0000313" key="2">
    <source>
        <dbReference type="EMBL" id="JAD25522.1"/>
    </source>
</evidence>
<dbReference type="EMBL" id="GBRH01272373">
    <property type="protein sequence ID" value="JAD25522.1"/>
    <property type="molecule type" value="Transcribed_RNA"/>
</dbReference>
<reference evidence="2" key="1">
    <citation type="submission" date="2014-09" db="EMBL/GenBank/DDBJ databases">
        <authorList>
            <person name="Magalhaes I.L.F."/>
            <person name="Oliveira U."/>
            <person name="Santos F.R."/>
            <person name="Vidigal T.H.D.A."/>
            <person name="Brescovit A.D."/>
            <person name="Santos A.J."/>
        </authorList>
    </citation>
    <scope>NUCLEOTIDE SEQUENCE</scope>
    <source>
        <tissue evidence="2">Shoot tissue taken approximately 20 cm above the soil surface</tissue>
    </source>
</reference>
<name>A0A0A8YSN4_ARUDO</name>
<keyword evidence="1" id="KW-0472">Membrane</keyword>
<keyword evidence="1" id="KW-1133">Transmembrane helix</keyword>
<keyword evidence="1" id="KW-0812">Transmembrane</keyword>
<organism evidence="2">
    <name type="scientific">Arundo donax</name>
    <name type="common">Giant reed</name>
    <name type="synonym">Donax arundinaceus</name>
    <dbReference type="NCBI Taxonomy" id="35708"/>
    <lineage>
        <taxon>Eukaryota</taxon>
        <taxon>Viridiplantae</taxon>
        <taxon>Streptophyta</taxon>
        <taxon>Embryophyta</taxon>
        <taxon>Tracheophyta</taxon>
        <taxon>Spermatophyta</taxon>
        <taxon>Magnoliopsida</taxon>
        <taxon>Liliopsida</taxon>
        <taxon>Poales</taxon>
        <taxon>Poaceae</taxon>
        <taxon>PACMAD clade</taxon>
        <taxon>Arundinoideae</taxon>
        <taxon>Arundineae</taxon>
        <taxon>Arundo</taxon>
    </lineage>
</organism>
<feature type="transmembrane region" description="Helical" evidence="1">
    <location>
        <begin position="12"/>
        <end position="35"/>
    </location>
</feature>
<reference evidence="2" key="2">
    <citation type="journal article" date="2015" name="Data Brief">
        <title>Shoot transcriptome of the giant reed, Arundo donax.</title>
        <authorList>
            <person name="Barrero R.A."/>
            <person name="Guerrero F.D."/>
            <person name="Moolhuijzen P."/>
            <person name="Goolsby J.A."/>
            <person name="Tidwell J."/>
            <person name="Bellgard S.E."/>
            <person name="Bellgard M.I."/>
        </authorList>
    </citation>
    <scope>NUCLEOTIDE SEQUENCE</scope>
    <source>
        <tissue evidence="2">Shoot tissue taken approximately 20 cm above the soil surface</tissue>
    </source>
</reference>
<accession>A0A0A8YSN4</accession>
<evidence type="ECO:0000256" key="1">
    <source>
        <dbReference type="SAM" id="Phobius"/>
    </source>
</evidence>
<protein>
    <submittedName>
        <fullName evidence="2">Uncharacterized protein</fullName>
    </submittedName>
</protein>
<proteinExistence type="predicted"/>
<dbReference type="AlphaFoldDB" id="A0A0A8YSN4"/>
<sequence>MAQGINLRCSQQLIAAATGSIVAMVCGRGVFFATVHGSGSRRGGRRAACLPWTVELDSRSI</sequence>